<dbReference type="Proteomes" id="UP000762676">
    <property type="component" value="Unassembled WGS sequence"/>
</dbReference>
<organism evidence="2 3">
    <name type="scientific">Elysia marginata</name>
    <dbReference type="NCBI Taxonomy" id="1093978"/>
    <lineage>
        <taxon>Eukaryota</taxon>
        <taxon>Metazoa</taxon>
        <taxon>Spiralia</taxon>
        <taxon>Lophotrochozoa</taxon>
        <taxon>Mollusca</taxon>
        <taxon>Gastropoda</taxon>
        <taxon>Heterobranchia</taxon>
        <taxon>Euthyneura</taxon>
        <taxon>Panpulmonata</taxon>
        <taxon>Sacoglossa</taxon>
        <taxon>Placobranchoidea</taxon>
        <taxon>Plakobranchidae</taxon>
        <taxon>Elysia</taxon>
    </lineage>
</organism>
<dbReference type="EMBL" id="BMAT01011863">
    <property type="protein sequence ID" value="GFR80740.1"/>
    <property type="molecule type" value="Genomic_DNA"/>
</dbReference>
<evidence type="ECO:0000313" key="3">
    <source>
        <dbReference type="Proteomes" id="UP000762676"/>
    </source>
</evidence>
<evidence type="ECO:0000256" key="1">
    <source>
        <dbReference type="SAM" id="MobiDB-lite"/>
    </source>
</evidence>
<keyword evidence="3" id="KW-1185">Reference proteome</keyword>
<sequence>MKRGRESERIPADKAHACCCLCSLPLPSFLPSLASRLHLIEVLPCHNPTPPAPTLPARRRERYRAESQASETRERGSESCVRFPILDTVLYSPAGLATVWTG</sequence>
<comment type="caution">
    <text evidence="2">The sequence shown here is derived from an EMBL/GenBank/DDBJ whole genome shotgun (WGS) entry which is preliminary data.</text>
</comment>
<evidence type="ECO:0000313" key="2">
    <source>
        <dbReference type="EMBL" id="GFR80740.1"/>
    </source>
</evidence>
<reference evidence="2 3" key="1">
    <citation type="journal article" date="2021" name="Elife">
        <title>Chloroplast acquisition without the gene transfer in kleptoplastic sea slugs, Plakobranchus ocellatus.</title>
        <authorList>
            <person name="Maeda T."/>
            <person name="Takahashi S."/>
            <person name="Yoshida T."/>
            <person name="Shimamura S."/>
            <person name="Takaki Y."/>
            <person name="Nagai Y."/>
            <person name="Toyoda A."/>
            <person name="Suzuki Y."/>
            <person name="Arimoto A."/>
            <person name="Ishii H."/>
            <person name="Satoh N."/>
            <person name="Nishiyama T."/>
            <person name="Hasebe M."/>
            <person name="Maruyama T."/>
            <person name="Minagawa J."/>
            <person name="Obokata J."/>
            <person name="Shigenobu S."/>
        </authorList>
    </citation>
    <scope>NUCLEOTIDE SEQUENCE [LARGE SCALE GENOMIC DNA]</scope>
</reference>
<accession>A0AAV4G6W3</accession>
<feature type="region of interest" description="Disordered" evidence="1">
    <location>
        <begin position="49"/>
        <end position="76"/>
    </location>
</feature>
<dbReference type="AlphaFoldDB" id="A0AAV4G6W3"/>
<proteinExistence type="predicted"/>
<protein>
    <submittedName>
        <fullName evidence="2">Uncharacterized protein</fullName>
    </submittedName>
</protein>
<name>A0AAV4G6W3_9GAST</name>
<gene>
    <name evidence="2" type="ORF">ElyMa_005906400</name>
</gene>